<dbReference type="InterPro" id="IPR013506">
    <property type="entry name" value="Topo_IIA_bsu_dom2"/>
</dbReference>
<dbReference type="PROSITE" id="PS50880">
    <property type="entry name" value="TOPRIM"/>
    <property type="match status" value="1"/>
</dbReference>
<dbReference type="Gene3D" id="3.40.50.670">
    <property type="match status" value="1"/>
</dbReference>
<dbReference type="CDD" id="cd00822">
    <property type="entry name" value="TopoII_Trans_DNA_gyrase"/>
    <property type="match status" value="1"/>
</dbReference>
<keyword evidence="9 10" id="KW-0413">Isomerase</keyword>
<feature type="site" description="Interaction with DNA" evidence="10">
    <location>
        <position position="451"/>
    </location>
</feature>
<comment type="function">
    <text evidence="10">A type II topoisomerase that negatively supercoils closed circular double-stranded (ds) DNA in an ATP-dependent manner to modulate DNA topology and maintain chromosomes in an underwound state. Negative supercoiling favors strand separation, and DNA replication, transcription, recombination and repair, all of which involve strand separation. Also able to catalyze the interconversion of other topological isomers of dsDNA rings, including catenanes and knotted rings. Type II topoisomerases break and join 2 DNA strands simultaneously in an ATP-dependent manner.</text>
</comment>
<keyword evidence="8" id="KW-0238">DNA-binding</keyword>
<keyword evidence="5 10" id="KW-0067">ATP-binding</keyword>
<reference evidence="12" key="1">
    <citation type="submission" date="2008-12" db="EMBL/GenBank/DDBJ databases">
        <title>Complete sequence of Chloroflexus aggregans DSM 9485.</title>
        <authorList>
            <consortium name="US DOE Joint Genome Institute"/>
            <person name="Lucas S."/>
            <person name="Copeland A."/>
            <person name="Lapidus A."/>
            <person name="Glavina del Rio T."/>
            <person name="Dalin E."/>
            <person name="Tice H."/>
            <person name="Pitluck S."/>
            <person name="Foster B."/>
            <person name="Larimer F."/>
            <person name="Land M."/>
            <person name="Hauser L."/>
            <person name="Kyrpides N."/>
            <person name="Mikhailova N."/>
            <person name="Bryant D."/>
            <person name="Richardson P."/>
        </authorList>
    </citation>
    <scope>NUCLEOTIDE SEQUENCE</scope>
    <source>
        <strain evidence="12">DSM 9485</strain>
    </source>
</reference>
<feature type="binding site" evidence="10">
    <location>
        <position position="499"/>
    </location>
    <ligand>
        <name>Mg(2+)</name>
        <dbReference type="ChEBI" id="CHEBI:18420"/>
        <label>2</label>
    </ligand>
</feature>
<dbReference type="InterPro" id="IPR011557">
    <property type="entry name" value="GyrB"/>
</dbReference>
<dbReference type="FunFam" id="3.40.50.670:FF:000002">
    <property type="entry name" value="DNA gyrase subunit B"/>
    <property type="match status" value="1"/>
</dbReference>
<dbReference type="InterPro" id="IPR036890">
    <property type="entry name" value="HATPase_C_sf"/>
</dbReference>
<dbReference type="HAMAP" id="MF_01898">
    <property type="entry name" value="GyrB"/>
    <property type="match status" value="1"/>
</dbReference>
<gene>
    <name evidence="10" type="primary">gyrB</name>
    <name evidence="12" type="ordered locus">Cagg_3685</name>
</gene>
<keyword evidence="7 10" id="KW-0799">Topoisomerase</keyword>
<evidence type="ECO:0000256" key="2">
    <source>
        <dbReference type="ARBA" id="ARBA00010708"/>
    </source>
</evidence>
<dbReference type="Pfam" id="PF00986">
    <property type="entry name" value="DNA_gyraseB_C"/>
    <property type="match status" value="1"/>
</dbReference>
<evidence type="ECO:0000313" key="12">
    <source>
        <dbReference type="EMBL" id="ACL26521.1"/>
    </source>
</evidence>
<dbReference type="SUPFAM" id="SSF56719">
    <property type="entry name" value="Type II DNA topoisomerase"/>
    <property type="match status" value="1"/>
</dbReference>
<dbReference type="PRINTS" id="PR01159">
    <property type="entry name" value="DNAGYRASEB"/>
</dbReference>
<dbReference type="STRING" id="326427.Cagg_3685"/>
<dbReference type="InterPro" id="IPR014721">
    <property type="entry name" value="Ribsml_uS5_D2-typ_fold_subgr"/>
</dbReference>
<evidence type="ECO:0000256" key="9">
    <source>
        <dbReference type="ARBA" id="ARBA00023235"/>
    </source>
</evidence>
<protein>
    <recommendedName>
        <fullName evidence="10">DNA gyrase subunit B</fullName>
        <ecNumber evidence="10">5.6.2.2</ecNumber>
    </recommendedName>
</protein>
<dbReference type="InterPro" id="IPR002288">
    <property type="entry name" value="DNA_gyrase_B_C"/>
</dbReference>
<accession>B8GAE6</accession>
<evidence type="ECO:0000256" key="3">
    <source>
        <dbReference type="ARBA" id="ARBA00022723"/>
    </source>
</evidence>
<dbReference type="NCBIfam" id="TIGR01059">
    <property type="entry name" value="gyrB"/>
    <property type="match status" value="1"/>
</dbReference>
<dbReference type="Pfam" id="PF02518">
    <property type="entry name" value="HATPase_c"/>
    <property type="match status" value="1"/>
</dbReference>
<comment type="subcellular location">
    <subcellularLocation>
        <location evidence="10">Cytoplasm</location>
    </subcellularLocation>
</comment>
<evidence type="ECO:0000256" key="7">
    <source>
        <dbReference type="ARBA" id="ARBA00023029"/>
    </source>
</evidence>
<dbReference type="GO" id="GO:0006265">
    <property type="term" value="P:DNA topological change"/>
    <property type="evidence" value="ECO:0007669"/>
    <property type="project" value="UniProtKB-UniRule"/>
</dbReference>
<evidence type="ECO:0000259" key="11">
    <source>
        <dbReference type="PROSITE" id="PS50880"/>
    </source>
</evidence>
<comment type="miscellaneous">
    <text evidence="10">Few gyrases are as efficient as E.coli at forming negative supercoils. Not all organisms have 2 type II topoisomerases; in organisms with a single type II topoisomerase this enzyme also has to decatenate newly replicated chromosomes.</text>
</comment>
<dbReference type="GO" id="GO:0005694">
    <property type="term" value="C:chromosome"/>
    <property type="evidence" value="ECO:0007669"/>
    <property type="project" value="InterPro"/>
</dbReference>
<dbReference type="PANTHER" id="PTHR45866">
    <property type="entry name" value="DNA GYRASE/TOPOISOMERASE SUBUNIT B"/>
    <property type="match status" value="1"/>
</dbReference>
<dbReference type="RefSeq" id="WP_015942366.1">
    <property type="nucleotide sequence ID" value="NC_011831.1"/>
</dbReference>
<evidence type="ECO:0000256" key="6">
    <source>
        <dbReference type="ARBA" id="ARBA00022842"/>
    </source>
</evidence>
<dbReference type="SUPFAM" id="SSF54211">
    <property type="entry name" value="Ribosomal protein S5 domain 2-like"/>
    <property type="match status" value="1"/>
</dbReference>
<dbReference type="AlphaFoldDB" id="B8GAE6"/>
<keyword evidence="4 10" id="KW-0547">Nucleotide-binding</keyword>
<dbReference type="OrthoDB" id="9802808at2"/>
<dbReference type="InterPro" id="IPR003594">
    <property type="entry name" value="HATPase_dom"/>
</dbReference>
<dbReference type="InterPro" id="IPR013760">
    <property type="entry name" value="Topo_IIA-like_dom_sf"/>
</dbReference>
<feature type="domain" description="Toprim" evidence="11">
    <location>
        <begin position="420"/>
        <end position="534"/>
    </location>
</feature>
<dbReference type="EC" id="5.6.2.2" evidence="10"/>
<dbReference type="SMART" id="SM00433">
    <property type="entry name" value="TOP2c"/>
    <property type="match status" value="1"/>
</dbReference>
<dbReference type="GO" id="GO:0034335">
    <property type="term" value="F:DNA negative supercoiling activity"/>
    <property type="evidence" value="ECO:0007669"/>
    <property type="project" value="UniProtKB-ARBA"/>
</dbReference>
<dbReference type="KEGG" id="cag:Cagg_3685"/>
<dbReference type="NCBIfam" id="NF011501">
    <property type="entry name" value="PRK14939.1"/>
    <property type="match status" value="1"/>
</dbReference>
<proteinExistence type="inferred from homology"/>
<dbReference type="CDD" id="cd03366">
    <property type="entry name" value="TOPRIM_TopoIIA_GyrB"/>
    <property type="match status" value="1"/>
</dbReference>
<feature type="binding site" evidence="10">
    <location>
        <position position="499"/>
    </location>
    <ligand>
        <name>Mg(2+)</name>
        <dbReference type="ChEBI" id="CHEBI:18420"/>
        <label>1</label>
        <note>catalytic</note>
    </ligand>
</feature>
<dbReference type="InterPro" id="IPR018522">
    <property type="entry name" value="TopoIIA_CS"/>
</dbReference>
<keyword evidence="10" id="KW-0963">Cytoplasm</keyword>
<dbReference type="EMBL" id="CP001337">
    <property type="protein sequence ID" value="ACL26521.1"/>
    <property type="molecule type" value="Genomic_DNA"/>
</dbReference>
<keyword evidence="13" id="KW-1185">Reference proteome</keyword>
<dbReference type="CDD" id="cd16928">
    <property type="entry name" value="HATPase_GyrB-like"/>
    <property type="match status" value="1"/>
</dbReference>
<evidence type="ECO:0000256" key="1">
    <source>
        <dbReference type="ARBA" id="ARBA00000185"/>
    </source>
</evidence>
<feature type="binding site" evidence="10">
    <location>
        <position position="426"/>
    </location>
    <ligand>
        <name>Mg(2+)</name>
        <dbReference type="ChEBI" id="CHEBI:18420"/>
        <label>1</label>
        <note>catalytic</note>
    </ligand>
</feature>
<dbReference type="HOGENOM" id="CLU_006146_4_1_0"/>
<dbReference type="GO" id="GO:0006261">
    <property type="term" value="P:DNA-templated DNA replication"/>
    <property type="evidence" value="ECO:0007669"/>
    <property type="project" value="UniProtKB-UniRule"/>
</dbReference>
<evidence type="ECO:0000313" key="13">
    <source>
        <dbReference type="Proteomes" id="UP000002508"/>
    </source>
</evidence>
<dbReference type="GO" id="GO:0003677">
    <property type="term" value="F:DNA binding"/>
    <property type="evidence" value="ECO:0007669"/>
    <property type="project" value="UniProtKB-KW"/>
</dbReference>
<dbReference type="Gene3D" id="3.30.565.10">
    <property type="entry name" value="Histidine kinase-like ATPase, C-terminal domain"/>
    <property type="match status" value="1"/>
</dbReference>
<dbReference type="PRINTS" id="PR00418">
    <property type="entry name" value="TPI2FAMILY"/>
</dbReference>
<comment type="similarity">
    <text evidence="2 10">Belongs to the type II topoisomerase GyrB family.</text>
</comment>
<dbReference type="PROSITE" id="PS00177">
    <property type="entry name" value="TOPOISOMERASE_II"/>
    <property type="match status" value="1"/>
</dbReference>
<name>B8GAE6_CHLAD</name>
<dbReference type="Pfam" id="PF01751">
    <property type="entry name" value="Toprim"/>
    <property type="match status" value="1"/>
</dbReference>
<dbReference type="NCBIfam" id="NF004189">
    <property type="entry name" value="PRK05644.1"/>
    <property type="match status" value="1"/>
</dbReference>
<evidence type="ECO:0000256" key="5">
    <source>
        <dbReference type="ARBA" id="ARBA00022840"/>
    </source>
</evidence>
<dbReference type="InterPro" id="IPR000565">
    <property type="entry name" value="Topo_IIA_B"/>
</dbReference>
<dbReference type="Pfam" id="PF00204">
    <property type="entry name" value="DNA_gyraseB"/>
    <property type="match status" value="1"/>
</dbReference>
<evidence type="ECO:0000256" key="8">
    <source>
        <dbReference type="ARBA" id="ARBA00023125"/>
    </source>
</evidence>
<dbReference type="GO" id="GO:0005737">
    <property type="term" value="C:cytoplasm"/>
    <property type="evidence" value="ECO:0007669"/>
    <property type="project" value="UniProtKB-SubCell"/>
</dbReference>
<dbReference type="FunFam" id="3.30.230.10:FF:000005">
    <property type="entry name" value="DNA gyrase subunit B"/>
    <property type="match status" value="1"/>
</dbReference>
<feature type="site" description="Interaction with DNA" evidence="10">
    <location>
        <position position="454"/>
    </location>
</feature>
<comment type="cofactor">
    <cofactor evidence="10">
        <name>Mg(2+)</name>
        <dbReference type="ChEBI" id="CHEBI:18420"/>
    </cofactor>
    <cofactor evidence="10">
        <name>Mn(2+)</name>
        <dbReference type="ChEBI" id="CHEBI:29035"/>
    </cofactor>
    <cofactor evidence="10">
        <name>Ca(2+)</name>
        <dbReference type="ChEBI" id="CHEBI:29108"/>
    </cofactor>
    <text evidence="10">Binds two Mg(2+) per subunit. The magnesium ions form salt bridges with both the protein and the DNA. Can also accept other divalent metal cations, such as Mn(2+) or Ca(2+).</text>
</comment>
<evidence type="ECO:0000256" key="10">
    <source>
        <dbReference type="HAMAP-Rule" id="MF_01898"/>
    </source>
</evidence>
<comment type="subunit">
    <text evidence="10">Heterotetramer, composed of two GyrA and two GyrB chains. In the heterotetramer, GyrA contains the active site tyrosine that forms a transient covalent intermediate with DNA, while GyrB binds cofactors and catalyzes ATP hydrolysis.</text>
</comment>
<sequence length="636" mass="71182">MTNETPTTYDESQIQVLEGMEAVRKRPGMYIGPTDINGLHTMVREVVDNSVDEVMAGRATSVSVTIHRDGSVTVSDDGSGIPVGIHPKEGISTLTLVMTRLHAGGKFGSGGYKVSSGLHGVGVSAVNALSSYMRVDVYRNGRHYYQEYRAGVPVTDVIDLEPTDRHGTTTRFLPDTSIIQTLDYNFDTLAQRFREMSYLNKGLRFKFVDERTNRELNFYFEGGIVSYVRHLNKDKVVLHRQPFYVERVVDEVMVEVALQYTDTFDTDNVYTFANNINNSDGGSHLSGFRTALTRVINSYARAKGLLKENESNLTGDDVREGLTAVISVKLKDPQFSSQTKEKLVSPEAASAVATVFGDAFSAWLDENPADARRIIEKAITAARTRLAVQKVRETARKSAMEGFSLPGKLADCSDPNPARCELYIVEGDSAGGTAKQGRDRRFQAILPLRGKILNVEKSRLDRMLSNAEVRALITAIGTSIGDQFDLSKLRYHRIFLMTDADVDGSHIRTLLLTFFFRHMRPLITNGHLFIAQPPLYRIKHGREQVYTYSDAERDAYLSKLPPGTKVEIQRYKGLGEMNAEQLWETTMNPQNRVILQVTLEDAARADETFTMLMGDLVPPRRRFIQTHANEVVELDI</sequence>
<dbReference type="InterPro" id="IPR020568">
    <property type="entry name" value="Ribosomal_Su5_D2-typ_SF"/>
</dbReference>
<dbReference type="SMART" id="SM00387">
    <property type="entry name" value="HATPase_c"/>
    <property type="match status" value="1"/>
</dbReference>
<dbReference type="PANTHER" id="PTHR45866:SF1">
    <property type="entry name" value="DNA GYRASE SUBUNIT B, MITOCHONDRIAL"/>
    <property type="match status" value="1"/>
</dbReference>
<keyword evidence="6 10" id="KW-0460">Magnesium</keyword>
<feature type="binding site" evidence="10">
    <location>
        <position position="501"/>
    </location>
    <ligand>
        <name>Mg(2+)</name>
        <dbReference type="ChEBI" id="CHEBI:18420"/>
        <label>2</label>
    </ligand>
</feature>
<dbReference type="GO" id="GO:0005524">
    <property type="term" value="F:ATP binding"/>
    <property type="evidence" value="ECO:0007669"/>
    <property type="project" value="UniProtKB-UniRule"/>
</dbReference>
<dbReference type="InterPro" id="IPR006171">
    <property type="entry name" value="TOPRIM_dom"/>
</dbReference>
<organism evidence="12 13">
    <name type="scientific">Chloroflexus aggregans (strain MD-66 / DSM 9485)</name>
    <dbReference type="NCBI Taxonomy" id="326427"/>
    <lineage>
        <taxon>Bacteria</taxon>
        <taxon>Bacillati</taxon>
        <taxon>Chloroflexota</taxon>
        <taxon>Chloroflexia</taxon>
        <taxon>Chloroflexales</taxon>
        <taxon>Chloroflexineae</taxon>
        <taxon>Chloroflexaceae</taxon>
        <taxon>Chloroflexus</taxon>
    </lineage>
</organism>
<dbReference type="Gene3D" id="3.30.230.10">
    <property type="match status" value="1"/>
</dbReference>
<dbReference type="InterPro" id="IPR034160">
    <property type="entry name" value="TOPRIM_GyrB"/>
</dbReference>
<comment type="catalytic activity">
    <reaction evidence="1 10">
        <text>ATP-dependent breakage, passage and rejoining of double-stranded DNA.</text>
        <dbReference type="EC" id="5.6.2.2"/>
    </reaction>
</comment>
<dbReference type="InterPro" id="IPR013759">
    <property type="entry name" value="Topo_IIA_B_C"/>
</dbReference>
<dbReference type="FunFam" id="3.30.565.10:FF:000088">
    <property type="entry name" value="DNA topoisomerase (ATP-hydrolyzing)"/>
    <property type="match status" value="1"/>
</dbReference>
<evidence type="ECO:0000256" key="4">
    <source>
        <dbReference type="ARBA" id="ARBA00022741"/>
    </source>
</evidence>
<dbReference type="SUPFAM" id="SSF55874">
    <property type="entry name" value="ATPase domain of HSP90 chaperone/DNA topoisomerase II/histidine kinase"/>
    <property type="match status" value="1"/>
</dbReference>
<dbReference type="Proteomes" id="UP000002508">
    <property type="component" value="Chromosome"/>
</dbReference>
<dbReference type="InterPro" id="IPR001241">
    <property type="entry name" value="Topo_IIA"/>
</dbReference>
<dbReference type="GO" id="GO:0046872">
    <property type="term" value="F:metal ion binding"/>
    <property type="evidence" value="ECO:0007669"/>
    <property type="project" value="UniProtKB-KW"/>
</dbReference>
<keyword evidence="3 10" id="KW-0479">Metal-binding</keyword>
<dbReference type="eggNOG" id="COG0187">
    <property type="taxonomic scope" value="Bacteria"/>
</dbReference>